<proteinExistence type="predicted"/>
<evidence type="ECO:0000313" key="3">
    <source>
        <dbReference type="Proteomes" id="UP001209107"/>
    </source>
</evidence>
<feature type="compositionally biased region" description="Basic and acidic residues" evidence="1">
    <location>
        <begin position="186"/>
        <end position="196"/>
    </location>
</feature>
<feature type="region of interest" description="Disordered" evidence="1">
    <location>
        <begin position="155"/>
        <end position="196"/>
    </location>
</feature>
<dbReference type="EMBL" id="JAPCHZ010000004">
    <property type="protein sequence ID" value="MCW4452018.1"/>
    <property type="molecule type" value="Genomic_DNA"/>
</dbReference>
<dbReference type="Proteomes" id="UP001209107">
    <property type="component" value="Unassembled WGS sequence"/>
</dbReference>
<name>A0ABT3JMJ5_9FLAO</name>
<evidence type="ECO:0000256" key="1">
    <source>
        <dbReference type="SAM" id="MobiDB-lite"/>
    </source>
</evidence>
<gene>
    <name evidence="2" type="ORF">OK344_07320</name>
</gene>
<dbReference type="RefSeq" id="WP_265144185.1">
    <property type="nucleotide sequence ID" value="NZ_JAPCHZ010000004.1"/>
</dbReference>
<accession>A0ABT3JMJ5</accession>
<keyword evidence="3" id="KW-1185">Reference proteome</keyword>
<dbReference type="Pfam" id="PF07609">
    <property type="entry name" value="DUF1572"/>
    <property type="match status" value="1"/>
</dbReference>
<dbReference type="InterPro" id="IPR034660">
    <property type="entry name" value="DinB/YfiT-like"/>
</dbReference>
<dbReference type="Gene3D" id="1.20.120.450">
    <property type="entry name" value="dinb family like domain"/>
    <property type="match status" value="1"/>
</dbReference>
<reference evidence="2 3" key="1">
    <citation type="submission" date="2022-10" db="EMBL/GenBank/DDBJ databases">
        <title>Kaistella sp. BT-6-1-3.</title>
        <authorList>
            <person name="Ai J."/>
            <person name="Deng Z."/>
        </authorList>
    </citation>
    <scope>NUCLEOTIDE SEQUENCE [LARGE SCALE GENOMIC DNA]</scope>
    <source>
        <strain evidence="2 3">BT6-1-3</strain>
    </source>
</reference>
<dbReference type="SUPFAM" id="SSF109854">
    <property type="entry name" value="DinB/YfiT-like putative metalloenzymes"/>
    <property type="match status" value="1"/>
</dbReference>
<dbReference type="InterPro" id="IPR011466">
    <property type="entry name" value="DUF1572"/>
</dbReference>
<feature type="compositionally biased region" description="Basic and acidic residues" evidence="1">
    <location>
        <begin position="162"/>
        <end position="172"/>
    </location>
</feature>
<sequence length="196" mass="23026">MKELFIKRFLYYKALGDETFAQLSDEQLFWQPNQESNSIAVIVKHISENLISRWTDFVTEDGDKSWRNRDAEFIIELQSREEMLKCWENGWAVLLEALNQITDGNIHNSISIRGEKHTVLDAVLQQLAHYTYHIGQIIYAAKIIKNDDWKNRFIPKSKSGKHHSEMLKKQEPEEIPQNSSPVCYAKDPEVRDEYKN</sequence>
<evidence type="ECO:0000313" key="2">
    <source>
        <dbReference type="EMBL" id="MCW4452018.1"/>
    </source>
</evidence>
<organism evidence="2 3">
    <name type="scientific">Kaistella yananensis</name>
    <dbReference type="NCBI Taxonomy" id="2989820"/>
    <lineage>
        <taxon>Bacteria</taxon>
        <taxon>Pseudomonadati</taxon>
        <taxon>Bacteroidota</taxon>
        <taxon>Flavobacteriia</taxon>
        <taxon>Flavobacteriales</taxon>
        <taxon>Weeksellaceae</taxon>
        <taxon>Chryseobacterium group</taxon>
        <taxon>Kaistella</taxon>
    </lineage>
</organism>
<comment type="caution">
    <text evidence="2">The sequence shown here is derived from an EMBL/GenBank/DDBJ whole genome shotgun (WGS) entry which is preliminary data.</text>
</comment>
<protein>
    <submittedName>
        <fullName evidence="2">DUF1572 domain-containing protein</fullName>
    </submittedName>
</protein>